<evidence type="ECO:0000313" key="3">
    <source>
        <dbReference type="Proteomes" id="UP000054985"/>
    </source>
</evidence>
<reference evidence="2 4" key="2">
    <citation type="submission" date="2018-06" db="EMBL/GenBank/DDBJ databases">
        <authorList>
            <consortium name="Pathogen Informatics"/>
            <person name="Doyle S."/>
        </authorList>
    </citation>
    <scope>NUCLEOTIDE SEQUENCE [LARGE SCALE GENOMIC DNA]</scope>
    <source>
        <strain evidence="2 4">NCTC12239</strain>
    </source>
</reference>
<organism evidence="2 4">
    <name type="scientific">Legionella moravica</name>
    <dbReference type="NCBI Taxonomy" id="39962"/>
    <lineage>
        <taxon>Bacteria</taxon>
        <taxon>Pseudomonadati</taxon>
        <taxon>Pseudomonadota</taxon>
        <taxon>Gammaproteobacteria</taxon>
        <taxon>Legionellales</taxon>
        <taxon>Legionellaceae</taxon>
        <taxon>Legionella</taxon>
    </lineage>
</organism>
<keyword evidence="3" id="KW-1185">Reference proteome</keyword>
<dbReference type="RefSeq" id="WP_028383802.1">
    <property type="nucleotide sequence ID" value="NZ_CAAAJG010000015.1"/>
</dbReference>
<dbReference type="EMBL" id="UGOG01000002">
    <property type="protein sequence ID" value="STY27499.1"/>
    <property type="molecule type" value="Genomic_DNA"/>
</dbReference>
<gene>
    <name evidence="1" type="ORF">Lmor_0046</name>
    <name evidence="2" type="ORF">NCTC12239_03177</name>
</gene>
<sequence length="477" mass="54789">MISYQAPMLPDVNYALLDEDAYFSLTDLEYDTMKSCSHFLEELKWVLIEEKLVQIPQILCGYLCAYLGTITTVHTVKKAEALVPSLLTLIQHQAKASLDAFAQHPINHSVKSTEKKKIHLDQLRNITPGSIVVQTMRLGREIMDMFDEINNQPGIRSKKKQPTPFCSDESLTKLMLLMGSEQCAQWREELDGLSDHYVLNQLAIQIGWVMGYFTHLQNKSLKESQYFDYGLPLVSLFQEHIYRLMESYATAEHAKIEAQQSAHYEETESLLSEIRHLSEQTYNQKTPAANAFQKEVLIAHAGIEKTLMELITQGYEVKIILMSLFYFWFILEAPINGVSEQTLGKTDPFHHMLPVIKLVKSTTHSLPKPELSKEIRALNDSMQQLKKHLTHPEKLDNVPQKIALEQTEAVNTAIHTITCDFLKKDMRIEAITNALFSHWLRFSVFFGVSESEWQKMDYYLVEILKAVRGYLDSELGQ</sequence>
<evidence type="ECO:0000313" key="2">
    <source>
        <dbReference type="EMBL" id="STY27499.1"/>
    </source>
</evidence>
<dbReference type="AlphaFoldDB" id="A0A378LNY5"/>
<proteinExistence type="predicted"/>
<name>A0A378LNY5_9GAMM</name>
<evidence type="ECO:0000313" key="4">
    <source>
        <dbReference type="Proteomes" id="UP000254040"/>
    </source>
</evidence>
<dbReference type="Proteomes" id="UP000054985">
    <property type="component" value="Unassembled WGS sequence"/>
</dbReference>
<dbReference type="Proteomes" id="UP000254040">
    <property type="component" value="Unassembled WGS sequence"/>
</dbReference>
<evidence type="ECO:0000313" key="1">
    <source>
        <dbReference type="EMBL" id="KTD39680.1"/>
    </source>
</evidence>
<accession>A0A378LNY5</accession>
<dbReference type="OrthoDB" id="5640693at2"/>
<reference evidence="1 3" key="1">
    <citation type="submission" date="2015-11" db="EMBL/GenBank/DDBJ databases">
        <title>Genomic analysis of 38 Legionella species identifies large and diverse effector repertoires.</title>
        <authorList>
            <person name="Burstein D."/>
            <person name="Amaro F."/>
            <person name="Zusman T."/>
            <person name="Lifshitz Z."/>
            <person name="Cohen O."/>
            <person name="Gilbert J.A."/>
            <person name="Pupko T."/>
            <person name="Shuman H.A."/>
            <person name="Segal G."/>
        </authorList>
    </citation>
    <scope>NUCLEOTIDE SEQUENCE [LARGE SCALE GENOMIC DNA]</scope>
    <source>
        <strain evidence="1 3">ATCC 43877</strain>
    </source>
</reference>
<dbReference type="EMBL" id="LNYN01000001">
    <property type="protein sequence ID" value="KTD39680.1"/>
    <property type="molecule type" value="Genomic_DNA"/>
</dbReference>
<protein>
    <submittedName>
        <fullName evidence="2">Uncharacterized protein</fullName>
    </submittedName>
</protein>